<dbReference type="Pfam" id="PF13609">
    <property type="entry name" value="Porin_4"/>
    <property type="match status" value="2"/>
</dbReference>
<gene>
    <name evidence="14" type="ORF">GWI33_011073</name>
</gene>
<feature type="domain" description="Porin" evidence="13">
    <location>
        <begin position="130"/>
        <end position="206"/>
    </location>
</feature>
<dbReference type="EMBL" id="JAACXV010008728">
    <property type="protein sequence ID" value="KAF7275949.1"/>
    <property type="molecule type" value="Genomic_DNA"/>
</dbReference>
<evidence type="ECO:0000256" key="4">
    <source>
        <dbReference type="ARBA" id="ARBA00022448"/>
    </source>
</evidence>
<dbReference type="Gene3D" id="2.40.160.10">
    <property type="entry name" value="Porin"/>
    <property type="match status" value="2"/>
</dbReference>
<dbReference type="InterPro" id="IPR023614">
    <property type="entry name" value="Porin_dom_sf"/>
</dbReference>
<evidence type="ECO:0000256" key="11">
    <source>
        <dbReference type="ARBA" id="ARBA00023136"/>
    </source>
</evidence>
<dbReference type="PANTHER" id="PTHR34501:SF9">
    <property type="entry name" value="MAJOR OUTER MEMBRANE PROTEIN P.IA"/>
    <property type="match status" value="1"/>
</dbReference>
<feature type="domain" description="Porin" evidence="13">
    <location>
        <begin position="4"/>
        <end position="124"/>
    </location>
</feature>
<keyword evidence="4" id="KW-0813">Transport</keyword>
<keyword evidence="9" id="KW-0406">Ion transport</keyword>
<accession>A0A834I8L3</accession>
<evidence type="ECO:0000256" key="8">
    <source>
        <dbReference type="ARBA" id="ARBA00022787"/>
    </source>
</evidence>
<comment type="subunit">
    <text evidence="3">Homotrimer.</text>
</comment>
<keyword evidence="12" id="KW-0998">Cell outer membrane</keyword>
<dbReference type="AlphaFoldDB" id="A0A834I8L3"/>
<comment type="subcellular location">
    <subcellularLocation>
        <location evidence="1">Membrane</location>
        <topology evidence="1">Multi-pass membrane protein</topology>
    </subcellularLocation>
    <subcellularLocation>
        <location evidence="2">Mitochondrion outer membrane</location>
    </subcellularLocation>
</comment>
<evidence type="ECO:0000313" key="14">
    <source>
        <dbReference type="EMBL" id="KAF7275949.1"/>
    </source>
</evidence>
<proteinExistence type="predicted"/>
<evidence type="ECO:0000313" key="15">
    <source>
        <dbReference type="Proteomes" id="UP000625711"/>
    </source>
</evidence>
<dbReference type="CDD" id="cd00342">
    <property type="entry name" value="gram_neg_porins"/>
    <property type="match status" value="1"/>
</dbReference>
<evidence type="ECO:0000259" key="13">
    <source>
        <dbReference type="Pfam" id="PF13609"/>
    </source>
</evidence>
<evidence type="ECO:0000256" key="9">
    <source>
        <dbReference type="ARBA" id="ARBA00023065"/>
    </source>
</evidence>
<keyword evidence="15" id="KW-1185">Reference proteome</keyword>
<keyword evidence="7" id="KW-0732">Signal</keyword>
<dbReference type="GO" id="GO:0015288">
    <property type="term" value="F:porin activity"/>
    <property type="evidence" value="ECO:0007669"/>
    <property type="project" value="UniProtKB-KW"/>
</dbReference>
<evidence type="ECO:0000256" key="1">
    <source>
        <dbReference type="ARBA" id="ARBA00004141"/>
    </source>
</evidence>
<evidence type="ECO:0000256" key="2">
    <source>
        <dbReference type="ARBA" id="ARBA00004294"/>
    </source>
</evidence>
<keyword evidence="5" id="KW-1134">Transmembrane beta strand</keyword>
<evidence type="ECO:0000256" key="6">
    <source>
        <dbReference type="ARBA" id="ARBA00022692"/>
    </source>
</evidence>
<evidence type="ECO:0000256" key="12">
    <source>
        <dbReference type="ARBA" id="ARBA00023237"/>
    </source>
</evidence>
<keyword evidence="11" id="KW-0472">Membrane</keyword>
<name>A0A834I8L3_RHYFE</name>
<sequence length="273" mass="30518">AIGATVVSPVAFADISVYGRAHVSLDLLDDGRDYQEVNLSSNSSRLGFKADTKINDNLTAFAQVEQQINFTSGSDDGGSIDFATRDTFVGVKGDFGQVRVGRFDSPFKVARNPINFFGDQLGDIRNLTRAAAYKVIPELNLAALYQFLKHDNNSANPDAQVFGVAADYKFAPNTYVRGQYLYRDVDATDANASLIAVGLEHRLDKALRHVCQADVRMLESNENAHEEQFVLPQYQTVASIQYLFYPMLFQWLVRLFAQSVWYMQHLLQVDPIT</sequence>
<keyword evidence="10" id="KW-0626">Porin</keyword>
<evidence type="ECO:0000256" key="10">
    <source>
        <dbReference type="ARBA" id="ARBA00023114"/>
    </source>
</evidence>
<evidence type="ECO:0000256" key="3">
    <source>
        <dbReference type="ARBA" id="ARBA00011233"/>
    </source>
</evidence>
<evidence type="ECO:0000256" key="7">
    <source>
        <dbReference type="ARBA" id="ARBA00022729"/>
    </source>
</evidence>
<dbReference type="Proteomes" id="UP000625711">
    <property type="component" value="Unassembled WGS sequence"/>
</dbReference>
<dbReference type="GO" id="GO:0005741">
    <property type="term" value="C:mitochondrial outer membrane"/>
    <property type="evidence" value="ECO:0007669"/>
    <property type="project" value="UniProtKB-SubCell"/>
</dbReference>
<keyword evidence="8" id="KW-0496">Mitochondrion</keyword>
<organism evidence="14 15">
    <name type="scientific">Rhynchophorus ferrugineus</name>
    <name type="common">Red palm weevil</name>
    <name type="synonym">Curculio ferrugineus</name>
    <dbReference type="NCBI Taxonomy" id="354439"/>
    <lineage>
        <taxon>Eukaryota</taxon>
        <taxon>Metazoa</taxon>
        <taxon>Ecdysozoa</taxon>
        <taxon>Arthropoda</taxon>
        <taxon>Hexapoda</taxon>
        <taxon>Insecta</taxon>
        <taxon>Pterygota</taxon>
        <taxon>Neoptera</taxon>
        <taxon>Endopterygota</taxon>
        <taxon>Coleoptera</taxon>
        <taxon>Polyphaga</taxon>
        <taxon>Cucujiformia</taxon>
        <taxon>Curculionidae</taxon>
        <taxon>Dryophthorinae</taxon>
        <taxon>Rhynchophorus</taxon>
    </lineage>
</organism>
<dbReference type="GO" id="GO:0006811">
    <property type="term" value="P:monoatomic ion transport"/>
    <property type="evidence" value="ECO:0007669"/>
    <property type="project" value="UniProtKB-KW"/>
</dbReference>
<protein>
    <recommendedName>
        <fullName evidence="13">Porin domain-containing protein</fullName>
    </recommendedName>
</protein>
<keyword evidence="8" id="KW-1000">Mitochondrion outer membrane</keyword>
<reference evidence="14" key="1">
    <citation type="submission" date="2020-08" db="EMBL/GenBank/DDBJ databases">
        <title>Genome sequencing and assembly of the red palm weevil Rhynchophorus ferrugineus.</title>
        <authorList>
            <person name="Dias G.B."/>
            <person name="Bergman C.M."/>
            <person name="Manee M."/>
        </authorList>
    </citation>
    <scope>NUCLEOTIDE SEQUENCE</scope>
    <source>
        <strain evidence="14">AA-2017</strain>
        <tissue evidence="14">Whole larva</tissue>
    </source>
</reference>
<keyword evidence="6" id="KW-0812">Transmembrane</keyword>
<comment type="caution">
    <text evidence="14">The sequence shown here is derived from an EMBL/GenBank/DDBJ whole genome shotgun (WGS) entry which is preliminary data.</text>
</comment>
<evidence type="ECO:0000256" key="5">
    <source>
        <dbReference type="ARBA" id="ARBA00022452"/>
    </source>
</evidence>
<feature type="non-terminal residue" evidence="14">
    <location>
        <position position="1"/>
    </location>
</feature>
<dbReference type="PANTHER" id="PTHR34501">
    <property type="entry name" value="PROTEIN YDDL-RELATED"/>
    <property type="match status" value="1"/>
</dbReference>
<dbReference type="GO" id="GO:0046930">
    <property type="term" value="C:pore complex"/>
    <property type="evidence" value="ECO:0007669"/>
    <property type="project" value="UniProtKB-KW"/>
</dbReference>
<dbReference type="SUPFAM" id="SSF56935">
    <property type="entry name" value="Porins"/>
    <property type="match status" value="1"/>
</dbReference>
<dbReference type="InterPro" id="IPR050298">
    <property type="entry name" value="Gram-neg_bact_OMP"/>
</dbReference>
<dbReference type="InterPro" id="IPR033900">
    <property type="entry name" value="Gram_neg_porin_domain"/>
</dbReference>